<accession>A0A918VAU9</accession>
<feature type="transmembrane region" description="Helical" evidence="1">
    <location>
        <begin position="62"/>
        <end position="80"/>
    </location>
</feature>
<name>A0A918VAU9_9FLAO</name>
<keyword evidence="1" id="KW-0472">Membrane</keyword>
<feature type="transmembrane region" description="Helical" evidence="1">
    <location>
        <begin position="26"/>
        <end position="50"/>
    </location>
</feature>
<dbReference type="EMBL" id="BMWZ01000005">
    <property type="protein sequence ID" value="GGZ84769.1"/>
    <property type="molecule type" value="Genomic_DNA"/>
</dbReference>
<reference evidence="2" key="2">
    <citation type="submission" date="2020-09" db="EMBL/GenBank/DDBJ databases">
        <authorList>
            <person name="Sun Q."/>
            <person name="Kim S."/>
        </authorList>
    </citation>
    <scope>NUCLEOTIDE SEQUENCE</scope>
    <source>
        <strain evidence="2">KCTC 12710</strain>
    </source>
</reference>
<dbReference type="RefSeq" id="WP_189361003.1">
    <property type="nucleotide sequence ID" value="NZ_BMWZ01000005.1"/>
</dbReference>
<gene>
    <name evidence="2" type="ORF">GCM10007028_23470</name>
</gene>
<comment type="caution">
    <text evidence="2">The sequence shown here is derived from an EMBL/GenBank/DDBJ whole genome shotgun (WGS) entry which is preliminary data.</text>
</comment>
<dbReference type="AlphaFoldDB" id="A0A918VAU9"/>
<keyword evidence="3" id="KW-1185">Reference proteome</keyword>
<dbReference type="Proteomes" id="UP000636004">
    <property type="component" value="Unassembled WGS sequence"/>
</dbReference>
<keyword evidence="1" id="KW-1133">Transmembrane helix</keyword>
<evidence type="ECO:0000313" key="2">
    <source>
        <dbReference type="EMBL" id="GGZ84769.1"/>
    </source>
</evidence>
<sequence length="125" mass="15014">MTTFDNFFFHFLQYYKTKKNKKATRIATFYITFLQSSLLLLLGVFFAKFFKQMHVETMSSTKAWTLFTLTVIILYFKNWMQYGGKKLKVRGAKMLKNKKLNYNIWMLWLLPFIILALTYILFQAA</sequence>
<keyword evidence="1" id="KW-0812">Transmembrane</keyword>
<evidence type="ECO:0000256" key="1">
    <source>
        <dbReference type="SAM" id="Phobius"/>
    </source>
</evidence>
<reference evidence="2" key="1">
    <citation type="journal article" date="2014" name="Int. J. Syst. Evol. Microbiol.">
        <title>Complete genome sequence of Corynebacterium casei LMG S-19264T (=DSM 44701T), isolated from a smear-ripened cheese.</title>
        <authorList>
            <consortium name="US DOE Joint Genome Institute (JGI-PGF)"/>
            <person name="Walter F."/>
            <person name="Albersmeier A."/>
            <person name="Kalinowski J."/>
            <person name="Ruckert C."/>
        </authorList>
    </citation>
    <scope>NUCLEOTIDE SEQUENCE</scope>
    <source>
        <strain evidence="2">KCTC 12710</strain>
    </source>
</reference>
<organism evidence="2 3">
    <name type="scientific">Algibacter mikhailovii</name>
    <dbReference type="NCBI Taxonomy" id="425498"/>
    <lineage>
        <taxon>Bacteria</taxon>
        <taxon>Pseudomonadati</taxon>
        <taxon>Bacteroidota</taxon>
        <taxon>Flavobacteriia</taxon>
        <taxon>Flavobacteriales</taxon>
        <taxon>Flavobacteriaceae</taxon>
        <taxon>Algibacter</taxon>
    </lineage>
</organism>
<feature type="transmembrane region" description="Helical" evidence="1">
    <location>
        <begin position="100"/>
        <end position="122"/>
    </location>
</feature>
<proteinExistence type="predicted"/>
<protein>
    <submittedName>
        <fullName evidence="2">Uncharacterized protein</fullName>
    </submittedName>
</protein>
<evidence type="ECO:0000313" key="3">
    <source>
        <dbReference type="Proteomes" id="UP000636004"/>
    </source>
</evidence>